<evidence type="ECO:0000313" key="4">
    <source>
        <dbReference type="EMBL" id="CAL1150807.1"/>
    </source>
</evidence>
<keyword evidence="6" id="KW-1185">Reference proteome</keyword>
<dbReference type="Proteomes" id="UP001152797">
    <property type="component" value="Unassembled WGS sequence"/>
</dbReference>
<feature type="region of interest" description="Disordered" evidence="2">
    <location>
        <begin position="117"/>
        <end position="137"/>
    </location>
</feature>
<dbReference type="EMBL" id="CAMXCT020002335">
    <property type="protein sequence ID" value="CAL1150807.1"/>
    <property type="molecule type" value="Genomic_DNA"/>
</dbReference>
<reference evidence="3" key="1">
    <citation type="submission" date="2022-10" db="EMBL/GenBank/DDBJ databases">
        <authorList>
            <person name="Chen Y."/>
            <person name="Dougan E. K."/>
            <person name="Chan C."/>
            <person name="Rhodes N."/>
            <person name="Thang M."/>
        </authorList>
    </citation>
    <scope>NUCLEOTIDE SEQUENCE</scope>
</reference>
<evidence type="ECO:0000313" key="3">
    <source>
        <dbReference type="EMBL" id="CAI3997432.1"/>
    </source>
</evidence>
<feature type="region of interest" description="Disordered" evidence="2">
    <location>
        <begin position="275"/>
        <end position="305"/>
    </location>
</feature>
<reference evidence="4" key="2">
    <citation type="submission" date="2024-04" db="EMBL/GenBank/DDBJ databases">
        <authorList>
            <person name="Chen Y."/>
            <person name="Shah S."/>
            <person name="Dougan E. K."/>
            <person name="Thang M."/>
            <person name="Chan C."/>
        </authorList>
    </citation>
    <scope>NUCLEOTIDE SEQUENCE [LARGE SCALE GENOMIC DNA]</scope>
</reference>
<dbReference type="OrthoDB" id="439435at2759"/>
<protein>
    <submittedName>
        <fullName evidence="5">Reticulocyte-binding protein 2-like a</fullName>
    </submittedName>
</protein>
<proteinExistence type="predicted"/>
<sequence length="305" mass="34526">MQGAQEFLPYCYEAKEGRREENSDSAYAAALQDRLNKVRAEVELQAKVAQSLKRELDEVESQAKQKHEELRELRHDWAKEQISREALLRETGETERSLALKERRCAETLAKHVAAELPGGARKARTGAEKSETSRRLASLEEKRVELSAGLQELTDAVRQELGLINQLTSRSEVLRREARALRTGSEAAKEGEARVWRKMEDVSAAELAALQREQLLQRQSLDLKEHVRQLRGQLEAVQAPAVNGMDQVAFELNKKLEAKVDFLRKELEREKAKYGELEMSVEGPQASQTVAPTEHGKRRPQTSP</sequence>
<feature type="compositionally biased region" description="Basic and acidic residues" evidence="2">
    <location>
        <begin position="126"/>
        <end position="137"/>
    </location>
</feature>
<dbReference type="EMBL" id="CAMXCT010002335">
    <property type="protein sequence ID" value="CAI3997432.1"/>
    <property type="molecule type" value="Genomic_DNA"/>
</dbReference>
<evidence type="ECO:0000313" key="6">
    <source>
        <dbReference type="Proteomes" id="UP001152797"/>
    </source>
</evidence>
<evidence type="ECO:0000313" key="5">
    <source>
        <dbReference type="EMBL" id="CAL4784744.1"/>
    </source>
</evidence>
<evidence type="ECO:0000256" key="1">
    <source>
        <dbReference type="SAM" id="Coils"/>
    </source>
</evidence>
<evidence type="ECO:0000256" key="2">
    <source>
        <dbReference type="SAM" id="MobiDB-lite"/>
    </source>
</evidence>
<accession>A0A9P1G4W4</accession>
<name>A0A9P1G4W4_9DINO</name>
<gene>
    <name evidence="3" type="ORF">C1SCF055_LOCUS23815</name>
</gene>
<organism evidence="3">
    <name type="scientific">Cladocopium goreaui</name>
    <dbReference type="NCBI Taxonomy" id="2562237"/>
    <lineage>
        <taxon>Eukaryota</taxon>
        <taxon>Sar</taxon>
        <taxon>Alveolata</taxon>
        <taxon>Dinophyceae</taxon>
        <taxon>Suessiales</taxon>
        <taxon>Symbiodiniaceae</taxon>
        <taxon>Cladocopium</taxon>
    </lineage>
</organism>
<feature type="coiled-coil region" evidence="1">
    <location>
        <begin position="35"/>
        <end position="76"/>
    </location>
</feature>
<keyword evidence="1" id="KW-0175">Coiled coil</keyword>
<dbReference type="AlphaFoldDB" id="A0A9P1G4W4"/>
<comment type="caution">
    <text evidence="3">The sequence shown here is derived from an EMBL/GenBank/DDBJ whole genome shotgun (WGS) entry which is preliminary data.</text>
</comment>
<dbReference type="EMBL" id="CAMXCT030002335">
    <property type="protein sequence ID" value="CAL4784744.1"/>
    <property type="molecule type" value="Genomic_DNA"/>
</dbReference>